<gene>
    <name evidence="4" type="ORF">J2W84_006154</name>
</gene>
<dbReference type="InterPro" id="IPR052172">
    <property type="entry name" value="UxaA_altronate/galactarate_dh"/>
</dbReference>
<dbReference type="InterPro" id="IPR013974">
    <property type="entry name" value="SAF"/>
</dbReference>
<comment type="caution">
    <text evidence="4">The sequence shown here is derived from an EMBL/GenBank/DDBJ whole genome shotgun (WGS) entry which is preliminary data.</text>
</comment>
<reference evidence="4 5" key="1">
    <citation type="submission" date="2023-07" db="EMBL/GenBank/DDBJ databases">
        <title>Sorghum-associated microbial communities from plants grown in Nebraska, USA.</title>
        <authorList>
            <person name="Schachtman D."/>
        </authorList>
    </citation>
    <scope>NUCLEOTIDE SEQUENCE [LARGE SCALE GENOMIC DNA]</scope>
    <source>
        <strain evidence="4 5">BE57</strain>
    </source>
</reference>
<dbReference type="Gene3D" id="2.30.130.110">
    <property type="match status" value="1"/>
</dbReference>
<dbReference type="Proteomes" id="UP001264980">
    <property type="component" value="Unassembled WGS sequence"/>
</dbReference>
<dbReference type="InterPro" id="IPR048332">
    <property type="entry name" value="GD_AH_C"/>
</dbReference>
<evidence type="ECO:0000313" key="4">
    <source>
        <dbReference type="EMBL" id="MDR6809089.1"/>
    </source>
</evidence>
<dbReference type="GO" id="GO:0008789">
    <property type="term" value="F:altronate dehydratase activity"/>
    <property type="evidence" value="ECO:0007669"/>
    <property type="project" value="UniProtKB-EC"/>
</dbReference>
<evidence type="ECO:0000256" key="1">
    <source>
        <dbReference type="ARBA" id="ARBA00010986"/>
    </source>
</evidence>
<keyword evidence="2 4" id="KW-0456">Lyase</keyword>
<dbReference type="PANTHER" id="PTHR30536:SF5">
    <property type="entry name" value="ALTRONATE DEHYDRATASE"/>
    <property type="match status" value="1"/>
</dbReference>
<evidence type="ECO:0000256" key="2">
    <source>
        <dbReference type="ARBA" id="ARBA00023239"/>
    </source>
</evidence>
<dbReference type="Pfam" id="PF20629">
    <property type="entry name" value="GD_AH_C"/>
    <property type="match status" value="1"/>
</dbReference>
<dbReference type="Pfam" id="PF08666">
    <property type="entry name" value="SAF"/>
    <property type="match status" value="1"/>
</dbReference>
<dbReference type="PANTHER" id="PTHR30536">
    <property type="entry name" value="ALTRONATE/GALACTARATE DEHYDRATASE"/>
    <property type="match status" value="1"/>
</dbReference>
<dbReference type="EMBL" id="JAVDTI010000008">
    <property type="protein sequence ID" value="MDR6809089.1"/>
    <property type="molecule type" value="Genomic_DNA"/>
</dbReference>
<sequence>MASLKTSGIYQITIHLNINMASQFLKVHPSDNVIVALRDQPAGSDVTYEGNIYNLQYGVSAKHKFVTEDIETGGAIIMYGVLVGRATQPIKRGEPITTFNLKHDAHDYSTANRQPYSYTQPDVSHWQNRTFKGYHREDGRVGTYNYWLVVPLVFCENRNVLIMKDAFERELGYAQTDMYRDQVREFLHLYQQGDMRTIKNLGTFVDAPAAAKKKPERPFKNVDGVKFLTHEGGCGGTRLDANTLCSLFAAYAVHPNVAGITVLSLGCQNSELKTLEDEIRKRDPHFNKPFFAFEHQKGTEYSLMSGAIKETFMGLTKINEFERSDAPLSKLSVGLKCGGSDGFSGISANPVLGHLSDLVVGLGGQTLLAEFPELNGVEQELLNRCVTEEKAAKFEKLMRDYAGKAEAVGSAFAFNPSPGNIKDGLITDAIKSAGAAKKGGNAYVSDVLNYTERATESGLHLVCTPGNDVEATTGQTAAGANIILFTTGLGTPTGNPICPVAKVATNSALAQRMPDVIDFDCGPVVDGTQSIEQNAEALLEYVIKVASGELTKAQQLGQDDFIPWKRGVSL</sequence>
<accession>A0ABU1R6Q6</accession>
<evidence type="ECO:0000259" key="3">
    <source>
        <dbReference type="SMART" id="SM00858"/>
    </source>
</evidence>
<comment type="similarity">
    <text evidence="1">Belongs to the UxaA family.</text>
</comment>
<name>A0ABU1R6Q6_9BACT</name>
<proteinExistence type="inferred from homology"/>
<dbReference type="InterPro" id="IPR044144">
    <property type="entry name" value="SAF_UxaA/GarD"/>
</dbReference>
<feature type="domain" description="SAF" evidence="3">
    <location>
        <begin position="31"/>
        <end position="102"/>
    </location>
</feature>
<dbReference type="SMART" id="SM00858">
    <property type="entry name" value="SAF"/>
    <property type="match status" value="1"/>
</dbReference>
<evidence type="ECO:0000313" key="5">
    <source>
        <dbReference type="Proteomes" id="UP001264980"/>
    </source>
</evidence>
<organism evidence="4 5">
    <name type="scientific">Dyadobacter fermentans</name>
    <dbReference type="NCBI Taxonomy" id="94254"/>
    <lineage>
        <taxon>Bacteria</taxon>
        <taxon>Pseudomonadati</taxon>
        <taxon>Bacteroidota</taxon>
        <taxon>Cytophagia</taxon>
        <taxon>Cytophagales</taxon>
        <taxon>Spirosomataceae</taxon>
        <taxon>Dyadobacter</taxon>
    </lineage>
</organism>
<dbReference type="Pfam" id="PF04295">
    <property type="entry name" value="GD_AH_second"/>
    <property type="match status" value="1"/>
</dbReference>
<dbReference type="InterPro" id="IPR007392">
    <property type="entry name" value="GD_AH_second"/>
</dbReference>
<keyword evidence="4" id="KW-0378">Hydrolase</keyword>
<dbReference type="EC" id="4.2.1.7" evidence="4"/>
<keyword evidence="5" id="KW-1185">Reference proteome</keyword>
<dbReference type="GO" id="GO:0016787">
    <property type="term" value="F:hydrolase activity"/>
    <property type="evidence" value="ECO:0007669"/>
    <property type="project" value="UniProtKB-KW"/>
</dbReference>
<protein>
    <submittedName>
        <fullName evidence="4">Altronate hydrolase</fullName>
        <ecNumber evidence="4">4.2.1.7</ecNumber>
    </submittedName>
</protein>
<dbReference type="CDD" id="cd11613">
    <property type="entry name" value="SAF_AH_GD"/>
    <property type="match status" value="1"/>
</dbReference>